<dbReference type="Proteomes" id="UP001152759">
    <property type="component" value="Chromosome 9"/>
</dbReference>
<protein>
    <submittedName>
        <fullName evidence="2">Uncharacterized protein</fullName>
    </submittedName>
</protein>
<name>A0A9P0FAY4_BEMTA</name>
<evidence type="ECO:0000313" key="3">
    <source>
        <dbReference type="Proteomes" id="UP001152759"/>
    </source>
</evidence>
<feature type="signal peptide" evidence="1">
    <location>
        <begin position="1"/>
        <end position="18"/>
    </location>
</feature>
<gene>
    <name evidence="2" type="ORF">BEMITA_LOCUS14130</name>
</gene>
<evidence type="ECO:0000313" key="2">
    <source>
        <dbReference type="EMBL" id="CAH0396014.1"/>
    </source>
</evidence>
<organism evidence="2 3">
    <name type="scientific">Bemisia tabaci</name>
    <name type="common">Sweetpotato whitefly</name>
    <name type="synonym">Aleurodes tabaci</name>
    <dbReference type="NCBI Taxonomy" id="7038"/>
    <lineage>
        <taxon>Eukaryota</taxon>
        <taxon>Metazoa</taxon>
        <taxon>Ecdysozoa</taxon>
        <taxon>Arthropoda</taxon>
        <taxon>Hexapoda</taxon>
        <taxon>Insecta</taxon>
        <taxon>Pterygota</taxon>
        <taxon>Neoptera</taxon>
        <taxon>Paraneoptera</taxon>
        <taxon>Hemiptera</taxon>
        <taxon>Sternorrhyncha</taxon>
        <taxon>Aleyrodoidea</taxon>
        <taxon>Aleyrodidae</taxon>
        <taxon>Aleyrodinae</taxon>
        <taxon>Bemisia</taxon>
    </lineage>
</organism>
<evidence type="ECO:0000256" key="1">
    <source>
        <dbReference type="SAM" id="SignalP"/>
    </source>
</evidence>
<keyword evidence="3" id="KW-1185">Reference proteome</keyword>
<accession>A0A9P0FAY4</accession>
<dbReference type="AlphaFoldDB" id="A0A9P0FAY4"/>
<dbReference type="KEGG" id="btab:109030358"/>
<keyword evidence="1" id="KW-0732">Signal</keyword>
<reference evidence="2" key="1">
    <citation type="submission" date="2021-12" db="EMBL/GenBank/DDBJ databases">
        <authorList>
            <person name="King R."/>
        </authorList>
    </citation>
    <scope>NUCLEOTIDE SEQUENCE</scope>
</reference>
<dbReference type="EMBL" id="OU963870">
    <property type="protein sequence ID" value="CAH0396014.1"/>
    <property type="molecule type" value="Genomic_DNA"/>
</dbReference>
<feature type="chain" id="PRO_5040148033" evidence="1">
    <location>
        <begin position="19"/>
        <end position="178"/>
    </location>
</feature>
<proteinExistence type="predicted"/>
<sequence>MSLTLLCSLATVLTFIEAPPTPTPPLEGRSFDELLDAFAVIETKRIAVVHNATQLAADRKSEMTVKFLRVIGEASDVLVNMRRFFDAGRVLFNFKKDKSTPKEKEDAIAKTQLLRKDNYMNNQLRRLTVIHKILEKQMSGVPRAECILVQPVMDILEQSEQAVAPLMKKFDEALNKLQ</sequence>